<comment type="caution">
    <text evidence="8">The sequence shown here is derived from an EMBL/GenBank/DDBJ whole genome shotgun (WGS) entry which is preliminary data.</text>
</comment>
<dbReference type="SUPFAM" id="SSF53098">
    <property type="entry name" value="Ribonuclease H-like"/>
    <property type="match status" value="1"/>
</dbReference>
<comment type="subcellular location">
    <subcellularLocation>
        <location evidence="1">Nucleus</location>
    </subcellularLocation>
</comment>
<keyword evidence="3" id="KW-0863">Zinc-finger</keyword>
<name>A0AAW1MM49_SAPOF</name>
<reference evidence="8" key="1">
    <citation type="submission" date="2024-03" db="EMBL/GenBank/DDBJ databases">
        <title>WGS assembly of Saponaria officinalis var. Norfolk2.</title>
        <authorList>
            <person name="Jenkins J."/>
            <person name="Shu S."/>
            <person name="Grimwood J."/>
            <person name="Barry K."/>
            <person name="Goodstein D."/>
            <person name="Schmutz J."/>
            <person name="Leebens-Mack J."/>
            <person name="Osbourn A."/>
        </authorList>
    </citation>
    <scope>NUCLEOTIDE SEQUENCE [LARGE SCALE GENOMIC DNA]</scope>
    <source>
        <strain evidence="8">JIC</strain>
    </source>
</reference>
<dbReference type="Pfam" id="PF14372">
    <property type="entry name" value="hAT-like_RNase-H"/>
    <property type="match status" value="1"/>
</dbReference>
<dbReference type="Proteomes" id="UP001443914">
    <property type="component" value="Unassembled WGS sequence"/>
</dbReference>
<feature type="domain" description="hAT-like transposase RNase-H fold" evidence="7">
    <location>
        <begin position="316"/>
        <end position="416"/>
    </location>
</feature>
<dbReference type="GO" id="GO:0008270">
    <property type="term" value="F:zinc ion binding"/>
    <property type="evidence" value="ECO:0007669"/>
    <property type="project" value="UniProtKB-KW"/>
</dbReference>
<keyword evidence="4" id="KW-0862">Zinc</keyword>
<dbReference type="AlphaFoldDB" id="A0AAW1MM49"/>
<evidence type="ECO:0000256" key="5">
    <source>
        <dbReference type="ARBA" id="ARBA00023125"/>
    </source>
</evidence>
<evidence type="ECO:0000259" key="7">
    <source>
        <dbReference type="Pfam" id="PF14372"/>
    </source>
</evidence>
<evidence type="ECO:0000256" key="2">
    <source>
        <dbReference type="ARBA" id="ARBA00022723"/>
    </source>
</evidence>
<evidence type="ECO:0000313" key="9">
    <source>
        <dbReference type="Proteomes" id="UP001443914"/>
    </source>
</evidence>
<keyword evidence="5" id="KW-0238">DNA-binding</keyword>
<dbReference type="PANTHER" id="PTHR46481:SF10">
    <property type="entry name" value="ZINC FINGER BED DOMAIN-CONTAINING PROTEIN 39"/>
    <property type="match status" value="1"/>
</dbReference>
<proteinExistence type="predicted"/>
<dbReference type="InterPro" id="IPR025525">
    <property type="entry name" value="hAT-like_transposase_RNase-H"/>
</dbReference>
<dbReference type="PANTHER" id="PTHR46481">
    <property type="entry name" value="ZINC FINGER BED DOMAIN-CONTAINING PROTEIN 4"/>
    <property type="match status" value="1"/>
</dbReference>
<gene>
    <name evidence="8" type="ORF">RND81_02G145500</name>
</gene>
<evidence type="ECO:0000313" key="8">
    <source>
        <dbReference type="EMBL" id="KAK9749713.1"/>
    </source>
</evidence>
<keyword evidence="9" id="KW-1185">Reference proteome</keyword>
<evidence type="ECO:0000256" key="3">
    <source>
        <dbReference type="ARBA" id="ARBA00022771"/>
    </source>
</evidence>
<keyword evidence="2" id="KW-0479">Metal-binding</keyword>
<dbReference type="GO" id="GO:0003677">
    <property type="term" value="F:DNA binding"/>
    <property type="evidence" value="ECO:0007669"/>
    <property type="project" value="UniProtKB-KW"/>
</dbReference>
<organism evidence="8 9">
    <name type="scientific">Saponaria officinalis</name>
    <name type="common">Common soapwort</name>
    <name type="synonym">Lychnis saponaria</name>
    <dbReference type="NCBI Taxonomy" id="3572"/>
    <lineage>
        <taxon>Eukaryota</taxon>
        <taxon>Viridiplantae</taxon>
        <taxon>Streptophyta</taxon>
        <taxon>Embryophyta</taxon>
        <taxon>Tracheophyta</taxon>
        <taxon>Spermatophyta</taxon>
        <taxon>Magnoliopsida</taxon>
        <taxon>eudicotyledons</taxon>
        <taxon>Gunneridae</taxon>
        <taxon>Pentapetalae</taxon>
        <taxon>Caryophyllales</taxon>
        <taxon>Caryophyllaceae</taxon>
        <taxon>Caryophylleae</taxon>
        <taxon>Saponaria</taxon>
    </lineage>
</organism>
<protein>
    <recommendedName>
        <fullName evidence="7">hAT-like transposase RNase-H fold domain-containing protein</fullName>
    </recommendedName>
</protein>
<dbReference type="InterPro" id="IPR052035">
    <property type="entry name" value="ZnF_BED_domain_contain"/>
</dbReference>
<keyword evidence="6" id="KW-0539">Nucleus</keyword>
<accession>A0AAW1MM49</accession>
<evidence type="ECO:0000256" key="4">
    <source>
        <dbReference type="ARBA" id="ARBA00022833"/>
    </source>
</evidence>
<dbReference type="GO" id="GO:0005634">
    <property type="term" value="C:nucleus"/>
    <property type="evidence" value="ECO:0007669"/>
    <property type="project" value="UniProtKB-SubCell"/>
</dbReference>
<dbReference type="InterPro" id="IPR012337">
    <property type="entry name" value="RNaseH-like_sf"/>
</dbReference>
<sequence length="449" mass="52219">MARLVKKCMARRNVDIRNFCIGAKVETNGKLSMTLQNQNIDPDEIRKGICMFAIAGAHSFCIVEEPGFKYMVSRMCPSYKVMSRHTVMRDALKFYSEEIKVVEMELIKAPGRIALTSDNWRNDSTQDEYICITAHWIDCEWNLQKRIIRFGALTPPFDGINIGDDVCICLTKWNVVDKISCFTLDNASYNNAMIGEIKRQLRRKDGLKLIDSVVDKIRAIVKHFKHSIPKKNKFFEVAKQIYHVDPKKRLRGDCCVRWNSTYMMLERALYFKHVIDHLIEKDNDLKQYVLNEDDWDKVSTIYGFLKSFYNITNEFSASKTPTSNIYCKGIWEIQPLLLDMVKGPHVYLVDMVSLMQKKFDKYWSKYNLLLSCACVLDPRYKLVFVEYCYSNFYGDVYGREKTNEVLTTLNSLLKEYNGVGERSFNVNVNVSVDANLSHDKNERLDDFGS</sequence>
<evidence type="ECO:0000256" key="1">
    <source>
        <dbReference type="ARBA" id="ARBA00004123"/>
    </source>
</evidence>
<evidence type="ECO:0000256" key="6">
    <source>
        <dbReference type="ARBA" id="ARBA00023242"/>
    </source>
</evidence>
<dbReference type="EMBL" id="JBDFQZ010000002">
    <property type="protein sequence ID" value="KAK9749713.1"/>
    <property type="molecule type" value="Genomic_DNA"/>
</dbReference>